<keyword evidence="5" id="KW-0808">Transferase</keyword>
<feature type="domain" description="SWEET-like" evidence="12">
    <location>
        <begin position="621"/>
        <end position="886"/>
    </location>
</feature>
<evidence type="ECO:0000256" key="6">
    <source>
        <dbReference type="ARBA" id="ARBA00022692"/>
    </source>
</evidence>
<dbReference type="Pfam" id="PF11145">
    <property type="entry name" value="DUF2921"/>
    <property type="match status" value="1"/>
</dbReference>
<dbReference type="OrthoDB" id="756308at2759"/>
<evidence type="ECO:0000256" key="5">
    <source>
        <dbReference type="ARBA" id="ARBA00022679"/>
    </source>
</evidence>
<accession>A0A2I0AFU9</accession>
<evidence type="ECO:0000256" key="2">
    <source>
        <dbReference type="ARBA" id="ARBA00004127"/>
    </source>
</evidence>
<feature type="domain" description="DUF2921" evidence="13">
    <location>
        <begin position="509"/>
        <end position="610"/>
    </location>
</feature>
<proteinExistence type="predicted"/>
<reference evidence="14 15" key="1">
    <citation type="journal article" date="2017" name="Nature">
        <title>The Apostasia genome and the evolution of orchids.</title>
        <authorList>
            <person name="Zhang G.Q."/>
            <person name="Liu K.W."/>
            <person name="Li Z."/>
            <person name="Lohaus R."/>
            <person name="Hsiao Y.Y."/>
            <person name="Niu S.C."/>
            <person name="Wang J.Y."/>
            <person name="Lin Y.C."/>
            <person name="Xu Q."/>
            <person name="Chen L.J."/>
            <person name="Yoshida K."/>
            <person name="Fujiwara S."/>
            <person name="Wang Z.W."/>
            <person name="Zhang Y.Q."/>
            <person name="Mitsuda N."/>
            <person name="Wang M."/>
            <person name="Liu G.H."/>
            <person name="Pecoraro L."/>
            <person name="Huang H.X."/>
            <person name="Xiao X.J."/>
            <person name="Lin M."/>
            <person name="Wu X.Y."/>
            <person name="Wu W.L."/>
            <person name="Chen Y.Y."/>
            <person name="Chang S.B."/>
            <person name="Sakamoto S."/>
            <person name="Ohme-Takagi M."/>
            <person name="Yagi M."/>
            <person name="Zeng S.J."/>
            <person name="Shen C.Y."/>
            <person name="Yeh C.M."/>
            <person name="Luo Y.B."/>
            <person name="Tsai W.C."/>
            <person name="Van de Peer Y."/>
            <person name="Liu Z.J."/>
        </authorList>
    </citation>
    <scope>NUCLEOTIDE SEQUENCE [LARGE SCALE GENOMIC DNA]</scope>
    <source>
        <strain evidence="15">cv. Shenzhen</strain>
        <tissue evidence="14">Stem</tissue>
    </source>
</reference>
<dbReference type="InterPro" id="IPR057425">
    <property type="entry name" value="DUF2921_N"/>
</dbReference>
<feature type="transmembrane region" description="Helical" evidence="10">
    <location>
        <begin position="659"/>
        <end position="681"/>
    </location>
</feature>
<gene>
    <name evidence="14" type="ORF">AXF42_Ash000265</name>
</gene>
<dbReference type="EC" id="2.3.2.27" evidence="4"/>
<dbReference type="InterPro" id="IPR021319">
    <property type="entry name" value="DUF2921"/>
</dbReference>
<feature type="transmembrane region" description="Helical" evidence="10">
    <location>
        <begin position="747"/>
        <end position="766"/>
    </location>
</feature>
<sequence>MAATLSLSSSLPSVMTWFSRGSSFSVFLLLVLFILRPSPSSASSPTKVSYAEHCGSIVPQSTSTGVFISPSDSFQISSGYYTGGKQLFAAANQSSAPQPELIGVGSFQFNARFIHRTQSAGTLQISGSLSIVGHSFKYTERRPRHHRQGLHSSVVFSGTSVFFDDLSGFWSESTEELCMVGTGSSYFYEAKVIKYFSVVFKLHYPKISNISTSLVSGTVESIGPVGNPNYFDKVSILAYAPRNNYSYTQLNKVRDSCALLNVSSGTRKFETGSLCSYISNLLRGNYRFEEGVHPFSGLNDYSLNFLSFNEVYCSKEDELHMRIGISNSSFHWYETPLKPENSLVAEGFWDNKNHRICLAACRINTTKNALEIASVDDCSIRLTLWFPRVLSIKNRSKVVGRMWSDKDKNEPDYFSMASFRDLGDHLRVYTGMIYEYTRLDDARKLYDSMKSHSKSQNKTYPDENSKRDLSFSISLSRGNSSGSGRANLISFADTLYVDSFLEQPQAADVYEWNVSYGIYYRNHSNSSSSTMISAEGLYNSRTGLLCMVGCMYPTFSSPIKQDHKTEDSMDCSIVLNFQLPPMNPEAGELLNGTIKSIREPSDPLYFEPLSVSSYHMYESQAAKLMWRMDIEFIMIIISLTLSCIIIRWQILYTRKHREVLSAISLTMLVLMIVGYLIPLILNFESLLIMVRNKQNTFIRSNEWIVVKEAVERVLTLTAFLFHLRLLQVSWSADEGRNDLRVAERKTFMLCLILYFVGAVIAWFVLSRNKSNMWEWEDLLPYAGLILDAFLLPQIVINIFRNSKEKALSIPYYVGMTAIRTIPHLYDLFRSHLFVPYFQSVYNIYASREVEYYSSLWDTIIPSTGVLFATTIFLQQRFGGNCILPTRYRKHDGYATIAELNL</sequence>
<evidence type="ECO:0000256" key="3">
    <source>
        <dbReference type="ARBA" id="ARBA00004906"/>
    </source>
</evidence>
<dbReference type="STRING" id="1088818.A0A2I0AFU9"/>
<evidence type="ECO:0000256" key="8">
    <source>
        <dbReference type="ARBA" id="ARBA00022989"/>
    </source>
</evidence>
<evidence type="ECO:0000256" key="7">
    <source>
        <dbReference type="ARBA" id="ARBA00022786"/>
    </source>
</evidence>
<dbReference type="Proteomes" id="UP000236161">
    <property type="component" value="Unassembled WGS sequence"/>
</dbReference>
<feature type="signal peptide" evidence="11">
    <location>
        <begin position="1"/>
        <end position="42"/>
    </location>
</feature>
<comment type="pathway">
    <text evidence="3">Protein modification; protein ubiquitination.</text>
</comment>
<keyword evidence="9 10" id="KW-0472">Membrane</keyword>
<protein>
    <recommendedName>
        <fullName evidence="4">RING-type E3 ubiquitin transferase</fullName>
        <ecNumber evidence="4">2.3.2.27</ecNumber>
    </recommendedName>
</protein>
<evidence type="ECO:0000313" key="15">
    <source>
        <dbReference type="Proteomes" id="UP000236161"/>
    </source>
</evidence>
<evidence type="ECO:0000313" key="14">
    <source>
        <dbReference type="EMBL" id="PKA54432.1"/>
    </source>
</evidence>
<evidence type="ECO:0000259" key="12">
    <source>
        <dbReference type="Pfam" id="PF11145"/>
    </source>
</evidence>
<evidence type="ECO:0000256" key="4">
    <source>
        <dbReference type="ARBA" id="ARBA00012483"/>
    </source>
</evidence>
<evidence type="ECO:0000259" key="13">
    <source>
        <dbReference type="Pfam" id="PF25333"/>
    </source>
</evidence>
<feature type="domain" description="DUF2921" evidence="13">
    <location>
        <begin position="50"/>
        <end position="235"/>
    </location>
</feature>
<feature type="transmembrane region" description="Helical" evidence="10">
    <location>
        <begin position="778"/>
        <end position="799"/>
    </location>
</feature>
<name>A0A2I0AFU9_9ASPA</name>
<organism evidence="14 15">
    <name type="scientific">Apostasia shenzhenica</name>
    <dbReference type="NCBI Taxonomy" id="1088818"/>
    <lineage>
        <taxon>Eukaryota</taxon>
        <taxon>Viridiplantae</taxon>
        <taxon>Streptophyta</taxon>
        <taxon>Embryophyta</taxon>
        <taxon>Tracheophyta</taxon>
        <taxon>Spermatophyta</taxon>
        <taxon>Magnoliopsida</taxon>
        <taxon>Liliopsida</taxon>
        <taxon>Asparagales</taxon>
        <taxon>Orchidaceae</taxon>
        <taxon>Apostasioideae</taxon>
        <taxon>Apostasia</taxon>
    </lineage>
</organism>
<feature type="transmembrane region" description="Helical" evidence="10">
    <location>
        <begin position="709"/>
        <end position="726"/>
    </location>
</feature>
<comment type="subcellular location">
    <subcellularLocation>
        <location evidence="2">Endomembrane system</location>
        <topology evidence="2">Multi-pass membrane protein</topology>
    </subcellularLocation>
</comment>
<evidence type="ECO:0000256" key="9">
    <source>
        <dbReference type="ARBA" id="ARBA00023136"/>
    </source>
</evidence>
<keyword evidence="8 10" id="KW-1133">Transmembrane helix</keyword>
<comment type="catalytic activity">
    <reaction evidence="1">
        <text>S-ubiquitinyl-[E2 ubiquitin-conjugating enzyme]-L-cysteine + [acceptor protein]-L-lysine = [E2 ubiquitin-conjugating enzyme]-L-cysteine + N(6)-ubiquitinyl-[acceptor protein]-L-lysine.</text>
        <dbReference type="EC" id="2.3.2.27"/>
    </reaction>
</comment>
<feature type="chain" id="PRO_5014112346" description="RING-type E3 ubiquitin transferase" evidence="11">
    <location>
        <begin position="43"/>
        <end position="901"/>
    </location>
</feature>
<keyword evidence="11" id="KW-0732">Signal</keyword>
<evidence type="ECO:0000256" key="10">
    <source>
        <dbReference type="SAM" id="Phobius"/>
    </source>
</evidence>
<dbReference type="GO" id="GO:0061630">
    <property type="term" value="F:ubiquitin protein ligase activity"/>
    <property type="evidence" value="ECO:0007669"/>
    <property type="project" value="UniProtKB-EC"/>
</dbReference>
<dbReference type="EMBL" id="KZ451982">
    <property type="protein sequence ID" value="PKA54432.1"/>
    <property type="molecule type" value="Genomic_DNA"/>
</dbReference>
<keyword evidence="15" id="KW-1185">Reference proteome</keyword>
<evidence type="ECO:0000256" key="11">
    <source>
        <dbReference type="SAM" id="SignalP"/>
    </source>
</evidence>
<keyword evidence="6 10" id="KW-0812">Transmembrane</keyword>
<feature type="domain" description="DUF2921" evidence="13">
    <location>
        <begin position="321"/>
        <end position="416"/>
    </location>
</feature>
<dbReference type="Pfam" id="PF25333">
    <property type="entry name" value="DUF2921_N"/>
    <property type="match status" value="3"/>
</dbReference>
<dbReference type="AlphaFoldDB" id="A0A2I0AFU9"/>
<dbReference type="PANTHER" id="PTHR33389:SF18">
    <property type="entry name" value="OS01G0677900 PROTEIN"/>
    <property type="match status" value="1"/>
</dbReference>
<dbReference type="PANTHER" id="PTHR33389">
    <property type="entry name" value="FAMILY PROTEIN, PUTATIVE (DUF2921)-RELATED"/>
    <property type="match status" value="1"/>
</dbReference>
<feature type="transmembrane region" description="Helical" evidence="10">
    <location>
        <begin position="632"/>
        <end position="652"/>
    </location>
</feature>
<evidence type="ECO:0000256" key="1">
    <source>
        <dbReference type="ARBA" id="ARBA00000900"/>
    </source>
</evidence>
<dbReference type="GO" id="GO:0012505">
    <property type="term" value="C:endomembrane system"/>
    <property type="evidence" value="ECO:0007669"/>
    <property type="project" value="UniProtKB-SubCell"/>
</dbReference>
<keyword evidence="7" id="KW-0833">Ubl conjugation pathway</keyword>